<dbReference type="GeneID" id="93875876"/>
<dbReference type="Pfam" id="PF00941">
    <property type="entry name" value="FAD_binding_5"/>
    <property type="match status" value="1"/>
</dbReference>
<dbReference type="GO" id="GO:0016491">
    <property type="term" value="F:oxidoreductase activity"/>
    <property type="evidence" value="ECO:0007669"/>
    <property type="project" value="InterPro"/>
</dbReference>
<dbReference type="InterPro" id="IPR051312">
    <property type="entry name" value="Diverse_Substr_Oxidored"/>
</dbReference>
<organism evidence="2 3">
    <name type="scientific">Treponema pallidum subsp. pallidum (strain SS14)</name>
    <dbReference type="NCBI Taxonomy" id="455434"/>
    <lineage>
        <taxon>Bacteria</taxon>
        <taxon>Pseudomonadati</taxon>
        <taxon>Spirochaetota</taxon>
        <taxon>Spirochaetia</taxon>
        <taxon>Spirochaetales</taxon>
        <taxon>Treponemataceae</taxon>
        <taxon>Treponema</taxon>
    </lineage>
</organism>
<dbReference type="GO" id="GO:0071949">
    <property type="term" value="F:FAD binding"/>
    <property type="evidence" value="ECO:0007669"/>
    <property type="project" value="InterPro"/>
</dbReference>
<dbReference type="KEGG" id="tpp:TPASS_0081"/>
<feature type="domain" description="FAD-binding PCMH-type" evidence="1">
    <location>
        <begin position="4"/>
        <end position="180"/>
    </location>
</feature>
<name>A0A0H3BIB4_TREPS</name>
<evidence type="ECO:0000259" key="1">
    <source>
        <dbReference type="PROSITE" id="PS51387"/>
    </source>
</evidence>
<dbReference type="Gene3D" id="3.30.465.10">
    <property type="match status" value="1"/>
</dbReference>
<accession>A0A0H3BIB4</accession>
<evidence type="ECO:0000313" key="3">
    <source>
        <dbReference type="Proteomes" id="UP000001202"/>
    </source>
</evidence>
<evidence type="ECO:0000313" key="2">
    <source>
        <dbReference type="EMBL" id="ACD70508.1"/>
    </source>
</evidence>
<gene>
    <name evidence="2" type="ordered locus">TPASS_0081</name>
</gene>
<sequence length="282" mass="31612">MHLYKNSESSVIYYVKSLGQLCAVLRNVAQVQPVGGGTGLVQYQITPVLTLPSHLVVLNGVPELKDISKTEHFLEFGGAVSLQAIVRLGRKNIPVALHEALSHAANPGIRTLATIGGNIAGTRPHASALAPLIALDAKMEVRTGHENFWISVAHYAHARSDTLRHRSHVITRIRLPTDYWDFSYYRRIGSRALFGERADFVFLAQQQKNALSEMRMVFFSDVVMRNREFDNLLLGRAIPLSAGDIAAIVYRSREFFAPESFKSAYIAHCFFHLLEDCLRRLR</sequence>
<dbReference type="AlphaFoldDB" id="A0A0H3BIB4"/>
<dbReference type="PANTHER" id="PTHR42659:SF9">
    <property type="entry name" value="XANTHINE DEHYDROGENASE FAD-BINDING SUBUNIT XDHB-RELATED"/>
    <property type="match status" value="1"/>
</dbReference>
<dbReference type="InterPro" id="IPR036318">
    <property type="entry name" value="FAD-bd_PCMH-like_sf"/>
</dbReference>
<dbReference type="InterPro" id="IPR002346">
    <property type="entry name" value="Mopterin_DH_FAD-bd"/>
</dbReference>
<proteinExistence type="predicted"/>
<dbReference type="InterPro" id="IPR016166">
    <property type="entry name" value="FAD-bd_PCMH"/>
</dbReference>
<dbReference type="PATRIC" id="fig|243276.5.peg.89"/>
<reference evidence="2 3" key="1">
    <citation type="journal article" date="2008" name="BMC Microbiol.">
        <title>Complete genome sequence of Treponema pallidum ssp. pallidum strain SS14 determined with oligonucleotide arrays.</title>
        <authorList>
            <person name="Matejkova P."/>
            <person name="Strouhal M."/>
            <person name="Smajs D."/>
            <person name="Norris S.J."/>
            <person name="Palzkill T."/>
            <person name="Petrosino J.F."/>
            <person name="Sodergren E."/>
            <person name="Norton J.E."/>
            <person name="Singh J."/>
            <person name="Richmond T.A."/>
            <person name="Molla M.N."/>
            <person name="Albert T.J."/>
            <person name="Weinstock G.M."/>
        </authorList>
    </citation>
    <scope>NUCLEOTIDE SEQUENCE [LARGE SCALE GENOMIC DNA]</scope>
    <source>
        <strain evidence="2 3">SS14</strain>
    </source>
</reference>
<dbReference type="RefSeq" id="WP_010881530.1">
    <property type="nucleotide sequence ID" value="NC_010741.1"/>
</dbReference>
<dbReference type="Proteomes" id="UP000001202">
    <property type="component" value="Chromosome"/>
</dbReference>
<dbReference type="PROSITE" id="PS51387">
    <property type="entry name" value="FAD_PCMH"/>
    <property type="match status" value="1"/>
</dbReference>
<dbReference type="PANTHER" id="PTHR42659">
    <property type="entry name" value="XANTHINE DEHYDROGENASE SUBUNIT C-RELATED"/>
    <property type="match status" value="1"/>
</dbReference>
<dbReference type="EMBL" id="CP000805">
    <property type="protein sequence ID" value="ACD70508.1"/>
    <property type="molecule type" value="Genomic_DNA"/>
</dbReference>
<dbReference type="SUPFAM" id="SSF56176">
    <property type="entry name" value="FAD-binding/transporter-associated domain-like"/>
    <property type="match status" value="1"/>
</dbReference>
<protein>
    <recommendedName>
        <fullName evidence="1">FAD-binding PCMH-type domain-containing protein</fullName>
    </recommendedName>
</protein>
<dbReference type="InterPro" id="IPR016169">
    <property type="entry name" value="FAD-bd_PCMH_sub2"/>
</dbReference>